<evidence type="ECO:0000259" key="3">
    <source>
        <dbReference type="Pfam" id="PF11500"/>
    </source>
</evidence>
<proteinExistence type="predicted"/>
<dbReference type="Pfam" id="PF11500">
    <property type="entry name" value="Cut12"/>
    <property type="match status" value="1"/>
</dbReference>
<sequence length="762" mass="87355">MLNWLLGGERSEDDQDLDISCEDVPDTPAPTFVVRAFKTALFGTPAPQEKPQLDFKSKENPEKRKPIALGSESEISKKPSGILLTPGTVTTLRKTVSFDKDVIENEKYSEFDEESKVPHKSSRTSLDSPTQRLNQNVRKTSLTRKLENVRLQSLGIETNFRNSGTKLGNSFLSNSDDFDPEELTESQLDISSNKNDVEKTRRVVERLEIDNQDDEDDEDDKADEDEGDTTLDLNRPHSLSGKYWKSEFENYHKEAKLEMRKLLSYKELAKSFARIKDERSINLAGKLKEEQRKVIAMEETISRLSANLQISGSGGVENVDEPRILIKELARQTARVIQYKEQVEEFRKLMEKIEPCNSGIERDVKESNFLSTGEDKSDIETKILISQMKNEIKYLSQKLQDIVFFKEENEKLRKIICEKDETISCLKYEKERLISGKSQPEVQNKSQKIMCNEEIHSRIENRNRISQKLQNSELDHKESKNLYKQKKIVKENQSTNNHESPMYKKNQIKPSIDLTENTMGLQKSLKLNEYENNLISKHYENKIQLQRSYLDLKGFVEEDLQSVIQASDPISSKKSQERHVSDLISQKIPPYNRTRPRLSASESRTHSDNHKSPNENIVEAIGNIKMQDDPVLCADLSENQNLPKISPKFSSIETYAPTSCPQNPESMRLNKKHHTVNASLELYCPKLERTLSTELNSSKMDFLRDKPVVTLNKDSSSHTTRPGNIGSKPVRSSLSEERFEAAKKRLAEKKRLSIAAKKNLAK</sequence>
<evidence type="ECO:0000256" key="2">
    <source>
        <dbReference type="SAM" id="MobiDB-lite"/>
    </source>
</evidence>
<feature type="region of interest" description="Disordered" evidence="2">
    <location>
        <begin position="589"/>
        <end position="614"/>
    </location>
</feature>
<feature type="domain" description="Spindle pole body-associated protein cut12" evidence="3">
    <location>
        <begin position="183"/>
        <end position="308"/>
    </location>
</feature>
<feature type="region of interest" description="Disordered" evidence="2">
    <location>
        <begin position="108"/>
        <end position="132"/>
    </location>
</feature>
<dbReference type="STRING" id="52586.A0A0B1NZ67"/>
<organism evidence="4 5">
    <name type="scientific">Uncinula necator</name>
    <name type="common">Grape powdery mildew</name>
    <dbReference type="NCBI Taxonomy" id="52586"/>
    <lineage>
        <taxon>Eukaryota</taxon>
        <taxon>Fungi</taxon>
        <taxon>Dikarya</taxon>
        <taxon>Ascomycota</taxon>
        <taxon>Pezizomycotina</taxon>
        <taxon>Leotiomycetes</taxon>
        <taxon>Erysiphales</taxon>
        <taxon>Erysiphaceae</taxon>
        <taxon>Erysiphe</taxon>
    </lineage>
</organism>
<evidence type="ECO:0000313" key="4">
    <source>
        <dbReference type="EMBL" id="KHJ31263.1"/>
    </source>
</evidence>
<feature type="compositionally biased region" description="Polar residues" evidence="2">
    <location>
        <begin position="712"/>
        <end position="722"/>
    </location>
</feature>
<keyword evidence="1" id="KW-0175">Coiled coil</keyword>
<evidence type="ECO:0000313" key="5">
    <source>
        <dbReference type="Proteomes" id="UP000030854"/>
    </source>
</evidence>
<feature type="region of interest" description="Disordered" evidence="2">
    <location>
        <begin position="43"/>
        <end position="72"/>
    </location>
</feature>
<name>A0A0B1NZ67_UNCNE</name>
<protein>
    <submittedName>
        <fullName evidence="4">Putative urease accessory protein</fullName>
    </submittedName>
</protein>
<accession>A0A0B1NZ67</accession>
<feature type="compositionally biased region" description="Acidic residues" evidence="2">
    <location>
        <begin position="210"/>
        <end position="229"/>
    </location>
</feature>
<reference evidence="4 5" key="1">
    <citation type="journal article" date="2014" name="BMC Genomics">
        <title>Adaptive genomic structural variation in the grape powdery mildew pathogen, Erysiphe necator.</title>
        <authorList>
            <person name="Jones L."/>
            <person name="Riaz S."/>
            <person name="Morales-Cruz A."/>
            <person name="Amrine K.C."/>
            <person name="McGuire B."/>
            <person name="Gubler W.D."/>
            <person name="Walker M.A."/>
            <person name="Cantu D."/>
        </authorList>
    </citation>
    <scope>NUCLEOTIDE SEQUENCE [LARGE SCALE GENOMIC DNA]</scope>
    <source>
        <strain evidence="5">c</strain>
    </source>
</reference>
<feature type="compositionally biased region" description="Basic and acidic residues" evidence="2">
    <location>
        <begin position="51"/>
        <end position="65"/>
    </location>
</feature>
<keyword evidence="5" id="KW-1185">Reference proteome</keyword>
<dbReference type="Proteomes" id="UP000030854">
    <property type="component" value="Unassembled WGS sequence"/>
</dbReference>
<feature type="compositionally biased region" description="Basic and acidic residues" evidence="2">
    <location>
        <begin position="108"/>
        <end position="117"/>
    </location>
</feature>
<dbReference type="AlphaFoldDB" id="A0A0B1NZ67"/>
<evidence type="ECO:0000256" key="1">
    <source>
        <dbReference type="SAM" id="Coils"/>
    </source>
</evidence>
<dbReference type="HOGENOM" id="CLU_366090_0_0_1"/>
<dbReference type="EMBL" id="JNVN01003049">
    <property type="protein sequence ID" value="KHJ31263.1"/>
    <property type="molecule type" value="Genomic_DNA"/>
</dbReference>
<feature type="compositionally biased region" description="Basic and acidic residues" evidence="2">
    <location>
        <begin position="603"/>
        <end position="613"/>
    </location>
</feature>
<feature type="coiled-coil region" evidence="1">
    <location>
        <begin position="287"/>
        <end position="349"/>
    </location>
</feature>
<feature type="region of interest" description="Disordered" evidence="2">
    <location>
        <begin position="712"/>
        <end position="736"/>
    </location>
</feature>
<comment type="caution">
    <text evidence="4">The sequence shown here is derived from an EMBL/GenBank/DDBJ whole genome shotgun (WGS) entry which is preliminary data.</text>
</comment>
<dbReference type="InterPro" id="IPR021589">
    <property type="entry name" value="Cut12"/>
</dbReference>
<feature type="compositionally biased region" description="Polar residues" evidence="2">
    <location>
        <begin position="123"/>
        <end position="132"/>
    </location>
</feature>
<gene>
    <name evidence="4" type="ORF">EV44_g5589</name>
</gene>
<feature type="region of interest" description="Disordered" evidence="2">
    <location>
        <begin position="204"/>
        <end position="236"/>
    </location>
</feature>